<reference evidence="2" key="1">
    <citation type="submission" date="2018-05" db="EMBL/GenBank/DDBJ databases">
        <authorList>
            <person name="Lanie J.A."/>
            <person name="Ng W.-L."/>
            <person name="Kazmierczak K.M."/>
            <person name="Andrzejewski T.M."/>
            <person name="Davidsen T.M."/>
            <person name="Wayne K.J."/>
            <person name="Tettelin H."/>
            <person name="Glass J.I."/>
            <person name="Rusch D."/>
            <person name="Podicherti R."/>
            <person name="Tsui H.-C.T."/>
            <person name="Winkler M.E."/>
        </authorList>
    </citation>
    <scope>NUCLEOTIDE SEQUENCE</scope>
</reference>
<feature type="region of interest" description="Disordered" evidence="1">
    <location>
        <begin position="40"/>
        <end position="63"/>
    </location>
</feature>
<proteinExistence type="predicted"/>
<feature type="region of interest" description="Disordered" evidence="1">
    <location>
        <begin position="1"/>
        <end position="21"/>
    </location>
</feature>
<protein>
    <submittedName>
        <fullName evidence="2">Uncharacterized protein</fullName>
    </submittedName>
</protein>
<evidence type="ECO:0000313" key="2">
    <source>
        <dbReference type="EMBL" id="SVD39858.1"/>
    </source>
</evidence>
<dbReference type="EMBL" id="UINC01148143">
    <property type="protein sequence ID" value="SVD39858.1"/>
    <property type="molecule type" value="Genomic_DNA"/>
</dbReference>
<sequence length="63" mass="7612">MWLSLHSRKEQDSELDVSSSRRNDFRQFCHLERFDKSQSGNHRYQLSDKLNPLTLNNHEKPVR</sequence>
<accession>A0A382V1M9</accession>
<name>A0A382V1M9_9ZZZZ</name>
<gene>
    <name evidence="2" type="ORF">METZ01_LOCUS392712</name>
</gene>
<evidence type="ECO:0000256" key="1">
    <source>
        <dbReference type="SAM" id="MobiDB-lite"/>
    </source>
</evidence>
<organism evidence="2">
    <name type="scientific">marine metagenome</name>
    <dbReference type="NCBI Taxonomy" id="408172"/>
    <lineage>
        <taxon>unclassified sequences</taxon>
        <taxon>metagenomes</taxon>
        <taxon>ecological metagenomes</taxon>
    </lineage>
</organism>
<dbReference type="AlphaFoldDB" id="A0A382V1M9"/>